<proteinExistence type="predicted"/>
<feature type="region of interest" description="Disordered" evidence="1">
    <location>
        <begin position="100"/>
        <end position="121"/>
    </location>
</feature>
<dbReference type="PROSITE" id="PS50330">
    <property type="entry name" value="UIM"/>
    <property type="match status" value="1"/>
</dbReference>
<feature type="compositionally biased region" description="Basic residues" evidence="1">
    <location>
        <begin position="100"/>
        <end position="110"/>
    </location>
</feature>
<evidence type="ECO:0000313" key="3">
    <source>
        <dbReference type="Proteomes" id="UP001373714"/>
    </source>
</evidence>
<protein>
    <submittedName>
        <fullName evidence="2">Uncharacterized protein</fullName>
    </submittedName>
</protein>
<accession>A0AAV9VJB8</accession>
<evidence type="ECO:0000256" key="1">
    <source>
        <dbReference type="SAM" id="MobiDB-lite"/>
    </source>
</evidence>
<reference evidence="2 3" key="1">
    <citation type="submission" date="2019-10" db="EMBL/GenBank/DDBJ databases">
        <authorList>
            <person name="Palmer J.M."/>
        </authorList>
    </citation>
    <scope>NUCLEOTIDE SEQUENCE [LARGE SCALE GENOMIC DNA]</scope>
    <source>
        <strain evidence="2 3">TWF730</strain>
    </source>
</reference>
<feature type="compositionally biased region" description="Basic and acidic residues" evidence="1">
    <location>
        <begin position="111"/>
        <end position="121"/>
    </location>
</feature>
<sequence length="121" mass="13717">MEDEYDADLAEAIRLSLMDQGDSGATATTTKRTRIKKEEIDHPIIILDDSDDDGGDDIKNDKGLVKQASGRLTILNIFVLQNIDIIRLLNSGLRRKMKRIHSLSKRKIKSRKNETKAKLKQ</sequence>
<name>A0AAV9VJB8_9PEZI</name>
<evidence type="ECO:0000313" key="2">
    <source>
        <dbReference type="EMBL" id="KAK6361984.1"/>
    </source>
</evidence>
<dbReference type="InterPro" id="IPR003903">
    <property type="entry name" value="UIM_dom"/>
</dbReference>
<comment type="caution">
    <text evidence="2">The sequence shown here is derived from an EMBL/GenBank/DDBJ whole genome shotgun (WGS) entry which is preliminary data.</text>
</comment>
<organism evidence="2 3">
    <name type="scientific">Orbilia blumenaviensis</name>
    <dbReference type="NCBI Taxonomy" id="1796055"/>
    <lineage>
        <taxon>Eukaryota</taxon>
        <taxon>Fungi</taxon>
        <taxon>Dikarya</taxon>
        <taxon>Ascomycota</taxon>
        <taxon>Pezizomycotina</taxon>
        <taxon>Orbiliomycetes</taxon>
        <taxon>Orbiliales</taxon>
        <taxon>Orbiliaceae</taxon>
        <taxon>Orbilia</taxon>
    </lineage>
</organism>
<dbReference type="EMBL" id="JAVHNS010000002">
    <property type="protein sequence ID" value="KAK6361984.1"/>
    <property type="molecule type" value="Genomic_DNA"/>
</dbReference>
<dbReference type="Proteomes" id="UP001373714">
    <property type="component" value="Unassembled WGS sequence"/>
</dbReference>
<keyword evidence="3" id="KW-1185">Reference proteome</keyword>
<dbReference type="AlphaFoldDB" id="A0AAV9VJB8"/>
<gene>
    <name evidence="2" type="ORF">TWF730_005689</name>
</gene>